<evidence type="ECO:0000256" key="1">
    <source>
        <dbReference type="SAM" id="SignalP"/>
    </source>
</evidence>
<reference evidence="2" key="1">
    <citation type="journal article" date="2021" name="Front. Microbiol.">
        <title>Comprehensive Comparative Genomics and Phenotyping of Methylobacterium Species.</title>
        <authorList>
            <person name="Alessa O."/>
            <person name="Ogura Y."/>
            <person name="Fujitani Y."/>
            <person name="Takami H."/>
            <person name="Hayashi T."/>
            <person name="Sahin N."/>
            <person name="Tani A."/>
        </authorList>
    </citation>
    <scope>NUCLEOTIDE SEQUENCE</scope>
    <source>
        <strain evidence="2">NBRC 15689</strain>
    </source>
</reference>
<organism evidence="2 3">
    <name type="scientific">Methylobacterium organophilum</name>
    <dbReference type="NCBI Taxonomy" id="410"/>
    <lineage>
        <taxon>Bacteria</taxon>
        <taxon>Pseudomonadati</taxon>
        <taxon>Pseudomonadota</taxon>
        <taxon>Alphaproteobacteria</taxon>
        <taxon>Hyphomicrobiales</taxon>
        <taxon>Methylobacteriaceae</taxon>
        <taxon>Methylobacterium</taxon>
    </lineage>
</organism>
<sequence length="120" mass="12682">MLLARAGRRLPVVLAVWAMLAPAQAQKADPVRTWVSGVVSRVGALPAPAKTVTVRVRIGAEGAVEGVELLEGSDPDGRLRKAIAETGPYPPPPARILTLEGFTELSFSLGPAAPRRGPWR</sequence>
<evidence type="ECO:0000313" key="2">
    <source>
        <dbReference type="EMBL" id="GJE25756.1"/>
    </source>
</evidence>
<comment type="caution">
    <text evidence="2">The sequence shown here is derived from an EMBL/GenBank/DDBJ whole genome shotgun (WGS) entry which is preliminary data.</text>
</comment>
<dbReference type="RefSeq" id="WP_238309721.1">
    <property type="nucleotide sequence ID" value="NZ_BPQV01000002.1"/>
</dbReference>
<gene>
    <name evidence="2" type="ORF">LKMONMHP_0595</name>
</gene>
<protein>
    <recommendedName>
        <fullName evidence="4">TonB family protein</fullName>
    </recommendedName>
</protein>
<dbReference type="SUPFAM" id="SSF74653">
    <property type="entry name" value="TolA/TonB C-terminal domain"/>
    <property type="match status" value="1"/>
</dbReference>
<keyword evidence="1" id="KW-0732">Signal</keyword>
<dbReference type="EMBL" id="BPQV01000002">
    <property type="protein sequence ID" value="GJE25756.1"/>
    <property type="molecule type" value="Genomic_DNA"/>
</dbReference>
<feature type="signal peptide" evidence="1">
    <location>
        <begin position="1"/>
        <end position="25"/>
    </location>
</feature>
<reference evidence="2" key="2">
    <citation type="submission" date="2021-08" db="EMBL/GenBank/DDBJ databases">
        <authorList>
            <person name="Tani A."/>
            <person name="Ola A."/>
            <person name="Ogura Y."/>
            <person name="Katsura K."/>
            <person name="Hayashi T."/>
        </authorList>
    </citation>
    <scope>NUCLEOTIDE SEQUENCE</scope>
    <source>
        <strain evidence="2">NBRC 15689</strain>
    </source>
</reference>
<evidence type="ECO:0008006" key="4">
    <source>
        <dbReference type="Google" id="ProtNLM"/>
    </source>
</evidence>
<keyword evidence="3" id="KW-1185">Reference proteome</keyword>
<accession>A0ABQ4T293</accession>
<dbReference type="Proteomes" id="UP001055156">
    <property type="component" value="Unassembled WGS sequence"/>
</dbReference>
<name>A0ABQ4T293_METOR</name>
<evidence type="ECO:0000313" key="3">
    <source>
        <dbReference type="Proteomes" id="UP001055156"/>
    </source>
</evidence>
<dbReference type="Gene3D" id="3.30.1150.10">
    <property type="match status" value="1"/>
</dbReference>
<proteinExistence type="predicted"/>
<feature type="chain" id="PRO_5045512839" description="TonB family protein" evidence="1">
    <location>
        <begin position="26"/>
        <end position="120"/>
    </location>
</feature>